<accession>A0ABQ6MMR1</accession>
<proteinExistence type="predicted"/>
<feature type="signal peptide" evidence="2">
    <location>
        <begin position="1"/>
        <end position="18"/>
    </location>
</feature>
<feature type="region of interest" description="Disordered" evidence="1">
    <location>
        <begin position="209"/>
        <end position="229"/>
    </location>
</feature>
<dbReference type="Proteomes" id="UP001165060">
    <property type="component" value="Unassembled WGS sequence"/>
</dbReference>
<dbReference type="EMBL" id="BRYB01005771">
    <property type="protein sequence ID" value="GMI28754.1"/>
    <property type="molecule type" value="Genomic_DNA"/>
</dbReference>
<feature type="region of interest" description="Disordered" evidence="1">
    <location>
        <begin position="14"/>
        <end position="56"/>
    </location>
</feature>
<gene>
    <name evidence="3" type="ORF">TeGR_g4614</name>
</gene>
<evidence type="ECO:0000313" key="4">
    <source>
        <dbReference type="Proteomes" id="UP001165060"/>
    </source>
</evidence>
<keyword evidence="2" id="KW-0732">Signal</keyword>
<keyword evidence="4" id="KW-1185">Reference proteome</keyword>
<feature type="chain" id="PRO_5045161003" description="Ribosomal protein L46 N-terminal domain-containing protein" evidence="2">
    <location>
        <begin position="19"/>
        <end position="397"/>
    </location>
</feature>
<organism evidence="3 4">
    <name type="scientific">Tetraparma gracilis</name>
    <dbReference type="NCBI Taxonomy" id="2962635"/>
    <lineage>
        <taxon>Eukaryota</taxon>
        <taxon>Sar</taxon>
        <taxon>Stramenopiles</taxon>
        <taxon>Ochrophyta</taxon>
        <taxon>Bolidophyceae</taxon>
        <taxon>Parmales</taxon>
        <taxon>Triparmaceae</taxon>
        <taxon>Tetraparma</taxon>
    </lineage>
</organism>
<name>A0ABQ6MMR1_9STRA</name>
<reference evidence="3 4" key="1">
    <citation type="journal article" date="2023" name="Commun. Biol.">
        <title>Genome analysis of Parmales, the sister group of diatoms, reveals the evolutionary specialization of diatoms from phago-mixotrophs to photoautotrophs.</title>
        <authorList>
            <person name="Ban H."/>
            <person name="Sato S."/>
            <person name="Yoshikawa S."/>
            <person name="Yamada K."/>
            <person name="Nakamura Y."/>
            <person name="Ichinomiya M."/>
            <person name="Sato N."/>
            <person name="Blanc-Mathieu R."/>
            <person name="Endo H."/>
            <person name="Kuwata A."/>
            <person name="Ogata H."/>
        </authorList>
    </citation>
    <scope>NUCLEOTIDE SEQUENCE [LARGE SCALE GENOMIC DNA]</scope>
</reference>
<dbReference type="Gene3D" id="3.90.79.10">
    <property type="entry name" value="Nucleoside Triphosphate Pyrophosphohydrolase"/>
    <property type="match status" value="1"/>
</dbReference>
<protein>
    <recommendedName>
        <fullName evidence="5">Ribosomal protein L46 N-terminal domain-containing protein</fullName>
    </recommendedName>
</protein>
<evidence type="ECO:0000256" key="1">
    <source>
        <dbReference type="SAM" id="MobiDB-lite"/>
    </source>
</evidence>
<comment type="caution">
    <text evidence="3">The sequence shown here is derived from an EMBL/GenBank/DDBJ whole genome shotgun (WGS) entry which is preliminary data.</text>
</comment>
<sequence>MLRRSLLSLAGVRGLASAAPSGPPSRPLGYSRVGHTSHNVLGGNPPRPADWAPTKRTKKHKFRAVLGGRPLADHAGTPLRAGLLLERLHFVQPGGAFGNPLLGSADGDAATHTRDDLVHLRWDRVQELKDAQGKVYPDELGITDNSVLPPTADGLERIERHVGMLPDFAMESYNSIRESKDWPPTDYRRRMTSRVYFLVKPEGSDKWEFPRSGILDSPSGAPDEPQPSLRAAAERVAAHLMNTGSSASTTSWYTPPDPDRDARMAAEREAAAEALRKLTPKQKRAIRKGEKNEVKQAVIDPDEVPPYLHFVGNAPMGVLYGQGREGGERTFLMRAYVIDHDVLDSCGYPESVERVLEKTGEYGWYSKREIIEGKMVTDEENELEYLEYLLENIHDCS</sequence>
<evidence type="ECO:0000313" key="3">
    <source>
        <dbReference type="EMBL" id="GMI28754.1"/>
    </source>
</evidence>
<evidence type="ECO:0000256" key="2">
    <source>
        <dbReference type="SAM" id="SignalP"/>
    </source>
</evidence>
<evidence type="ECO:0008006" key="5">
    <source>
        <dbReference type="Google" id="ProtNLM"/>
    </source>
</evidence>